<dbReference type="AlphaFoldDB" id="A0A814K3Z2"/>
<dbReference type="Proteomes" id="UP000663860">
    <property type="component" value="Unassembled WGS sequence"/>
</dbReference>
<evidence type="ECO:0000256" key="2">
    <source>
        <dbReference type="SAM" id="Phobius"/>
    </source>
</evidence>
<accession>A0A814K3Z2</accession>
<gene>
    <name evidence="3" type="ORF">IZO911_LOCUS19963</name>
    <name evidence="4" type="ORF">KXQ929_LOCUS30493</name>
</gene>
<dbReference type="EMBL" id="CAJOBB010003327">
    <property type="protein sequence ID" value="CAF4034332.1"/>
    <property type="molecule type" value="Genomic_DNA"/>
</dbReference>
<name>A0A814K3Z2_9BILA</name>
<evidence type="ECO:0000313" key="3">
    <source>
        <dbReference type="EMBL" id="CAF1044186.1"/>
    </source>
</evidence>
<reference evidence="3" key="1">
    <citation type="submission" date="2021-02" db="EMBL/GenBank/DDBJ databases">
        <authorList>
            <person name="Nowell W R."/>
        </authorList>
    </citation>
    <scope>NUCLEOTIDE SEQUENCE</scope>
</reference>
<feature type="transmembrane region" description="Helical" evidence="2">
    <location>
        <begin position="138"/>
        <end position="162"/>
    </location>
</feature>
<proteinExistence type="predicted"/>
<evidence type="ECO:0000313" key="4">
    <source>
        <dbReference type="EMBL" id="CAF4034332.1"/>
    </source>
</evidence>
<evidence type="ECO:0000313" key="5">
    <source>
        <dbReference type="Proteomes" id="UP000663860"/>
    </source>
</evidence>
<evidence type="ECO:0000256" key="1">
    <source>
        <dbReference type="SAM" id="MobiDB-lite"/>
    </source>
</evidence>
<keyword evidence="2" id="KW-0472">Membrane</keyword>
<organism evidence="3 5">
    <name type="scientific">Adineta steineri</name>
    <dbReference type="NCBI Taxonomy" id="433720"/>
    <lineage>
        <taxon>Eukaryota</taxon>
        <taxon>Metazoa</taxon>
        <taxon>Spiralia</taxon>
        <taxon>Gnathifera</taxon>
        <taxon>Rotifera</taxon>
        <taxon>Eurotatoria</taxon>
        <taxon>Bdelloidea</taxon>
        <taxon>Adinetida</taxon>
        <taxon>Adinetidae</taxon>
        <taxon>Adineta</taxon>
    </lineage>
</organism>
<dbReference type="EMBL" id="CAJNOE010000204">
    <property type="protein sequence ID" value="CAF1044186.1"/>
    <property type="molecule type" value="Genomic_DNA"/>
</dbReference>
<feature type="region of interest" description="Disordered" evidence="1">
    <location>
        <begin position="28"/>
        <end position="51"/>
    </location>
</feature>
<dbReference type="Proteomes" id="UP000663868">
    <property type="component" value="Unassembled WGS sequence"/>
</dbReference>
<protein>
    <submittedName>
        <fullName evidence="3">Uncharacterized protein</fullName>
    </submittedName>
</protein>
<keyword evidence="2" id="KW-0812">Transmembrane</keyword>
<keyword evidence="2" id="KW-1133">Transmembrane helix</keyword>
<sequence>MDQYTYPNVPVVPRILVPSQYSSKKFSMTDDGYGNHDSRSPVAYLSPTQIPNNPLSLRQQQQQQQLNNNNENIYSNQQPSYPNNIDKGRMKKGIYHEPLKDNSGDNNSFGGYQYPISNLNNSKRNSFQENPFKCSKTLIIIFVIIIGLFSLTALAISIYLLVRSSTTSL</sequence>
<comment type="caution">
    <text evidence="3">The sequence shown here is derived from an EMBL/GenBank/DDBJ whole genome shotgun (WGS) entry which is preliminary data.</text>
</comment>